<dbReference type="RefSeq" id="WP_143873370.1">
    <property type="nucleotide sequence ID" value="NZ_CP041661.1"/>
</dbReference>
<accession>A0ABV1RN67</accession>
<comment type="caution">
    <text evidence="2">The sequence shown here is derived from an EMBL/GenBank/DDBJ whole genome shotgun (WGS) entry which is preliminary data.</text>
</comment>
<reference evidence="2 3" key="1">
    <citation type="submission" date="2024-06" db="EMBL/GenBank/DDBJ databases">
        <authorList>
            <person name="Chen R.Y."/>
        </authorList>
    </citation>
    <scope>NUCLEOTIDE SEQUENCE [LARGE SCALE GENOMIC DNA]</scope>
    <source>
        <strain evidence="2 3">D2</strain>
    </source>
</reference>
<sequence length="468" mass="50853">MFKSNKLSKYKCLAQTLTIAALSFAALSVKAATVNISSYSGSDGVLSWGEFNNAQNAAGLYGTINFDQTLTTTANLTITTKGLTIIGIDDASGMRTFTKTHANYTTTAPGNWNDMNPVTDSNKIDVNAPNSSIFRVVADDVTIKNIHLTASNWPLLKNNVSSVDGEGTRVATGVEMGISVGSGKTLTVDDVKVDKVNVVINYDRDRLPHGLTLSNSTLTGGRGIINSAESASTAPSETALDSKMVIKNNHIVAYQWKAKNFCSARGFTFDYGNYAHTADPQNGPGPIDFLDSEVLNNNFDALSTFNVGFNRVKNVFIGKLGQGNSFKGGRYRKNYINMIHFEAKSSDIKIIDNDINIYRVDGEIVTDSSHISASFGHKTQGAIKTVLAKQNKYMGFPSNHLVGKDIQDWRFQDEEVSLGAGVNPPVYVRTVGVAEADANHKLWGTDANNDFWTTGDKWAKFFYGWGQP</sequence>
<name>A0ABV1RN67_9ALTE</name>
<dbReference type="EMBL" id="JBELOE010000296">
    <property type="protein sequence ID" value="MER2494394.1"/>
    <property type="molecule type" value="Genomic_DNA"/>
</dbReference>
<evidence type="ECO:0000313" key="3">
    <source>
        <dbReference type="Proteomes" id="UP001467690"/>
    </source>
</evidence>
<keyword evidence="1" id="KW-0732">Signal</keyword>
<proteinExistence type="predicted"/>
<evidence type="ECO:0000256" key="1">
    <source>
        <dbReference type="SAM" id="SignalP"/>
    </source>
</evidence>
<evidence type="ECO:0000313" key="2">
    <source>
        <dbReference type="EMBL" id="MER2494394.1"/>
    </source>
</evidence>
<dbReference type="Proteomes" id="UP001467690">
    <property type="component" value="Unassembled WGS sequence"/>
</dbReference>
<gene>
    <name evidence="2" type="ORF">ABS311_21170</name>
</gene>
<protein>
    <submittedName>
        <fullName evidence="2">Uncharacterized protein</fullName>
    </submittedName>
</protein>
<keyword evidence="3" id="KW-1185">Reference proteome</keyword>
<feature type="signal peptide" evidence="1">
    <location>
        <begin position="1"/>
        <end position="31"/>
    </location>
</feature>
<organism evidence="2 3">
    <name type="scientific">Catenovulum sediminis</name>
    <dbReference type="NCBI Taxonomy" id="1740262"/>
    <lineage>
        <taxon>Bacteria</taxon>
        <taxon>Pseudomonadati</taxon>
        <taxon>Pseudomonadota</taxon>
        <taxon>Gammaproteobacteria</taxon>
        <taxon>Alteromonadales</taxon>
        <taxon>Alteromonadaceae</taxon>
        <taxon>Catenovulum</taxon>
    </lineage>
</organism>
<feature type="chain" id="PRO_5047143441" evidence="1">
    <location>
        <begin position="32"/>
        <end position="468"/>
    </location>
</feature>